<keyword evidence="6" id="KW-0862">Zinc</keyword>
<sequence>MNNEIRVIEPSSLWNNFTDLNSVPRPSKREEKVVDFLIQFAEKLNLNCFKDSIGNLIINKPSTDDMKNCKTIVLQSHVDMVHEKNNDVEFDFENSGINMHIEGDWVKAKGTTLGADNGLGVASIMSILQSTDISHPEIEALFTIDEETGMTGALNLDEDVLKGEILLNLDTEEDDEICIGCAGG</sequence>
<proteinExistence type="predicted"/>
<reference evidence="9" key="1">
    <citation type="submission" date="2018-05" db="EMBL/GenBank/DDBJ databases">
        <authorList>
            <person name="Lanie J.A."/>
            <person name="Ng W.-L."/>
            <person name="Kazmierczak K.M."/>
            <person name="Andrzejewski T.M."/>
            <person name="Davidsen T.M."/>
            <person name="Wayne K.J."/>
            <person name="Tettelin H."/>
            <person name="Glass J.I."/>
            <person name="Rusch D."/>
            <person name="Podicherti R."/>
            <person name="Tsui H.-C.T."/>
            <person name="Winkler M.E."/>
        </authorList>
    </citation>
    <scope>NUCLEOTIDE SEQUENCE</scope>
</reference>
<feature type="non-terminal residue" evidence="9">
    <location>
        <position position="184"/>
    </location>
</feature>
<dbReference type="EMBL" id="UINC01116278">
    <property type="protein sequence ID" value="SVC87904.1"/>
    <property type="molecule type" value="Genomic_DNA"/>
</dbReference>
<dbReference type="AlphaFoldDB" id="A0A382QQV4"/>
<organism evidence="9">
    <name type="scientific">marine metagenome</name>
    <dbReference type="NCBI Taxonomy" id="408172"/>
    <lineage>
        <taxon>unclassified sequences</taxon>
        <taxon>metagenomes</taxon>
        <taxon>ecological metagenomes</taxon>
    </lineage>
</organism>
<dbReference type="GO" id="GO:0070573">
    <property type="term" value="F:metallodipeptidase activity"/>
    <property type="evidence" value="ECO:0007669"/>
    <property type="project" value="TreeGrafter"/>
</dbReference>
<dbReference type="PANTHER" id="PTHR43501">
    <property type="entry name" value="CYTOSOL NON-SPECIFIC DIPEPTIDASE"/>
    <property type="match status" value="1"/>
</dbReference>
<evidence type="ECO:0000256" key="4">
    <source>
        <dbReference type="ARBA" id="ARBA00022723"/>
    </source>
</evidence>
<keyword evidence="3" id="KW-0645">Protease</keyword>
<evidence type="ECO:0000256" key="5">
    <source>
        <dbReference type="ARBA" id="ARBA00022801"/>
    </source>
</evidence>
<keyword evidence="4" id="KW-0479">Metal-binding</keyword>
<evidence type="ECO:0000256" key="3">
    <source>
        <dbReference type="ARBA" id="ARBA00022670"/>
    </source>
</evidence>
<dbReference type="PRINTS" id="PR00934">
    <property type="entry name" value="XHISDIPTASE"/>
</dbReference>
<keyword evidence="7" id="KW-0482">Metalloprotease</keyword>
<keyword evidence="5" id="KW-0378">Hydrolase</keyword>
<evidence type="ECO:0000256" key="1">
    <source>
        <dbReference type="ARBA" id="ARBA00001941"/>
    </source>
</evidence>
<protein>
    <recommendedName>
        <fullName evidence="10">Peptidase M20 dimerisation domain-containing protein</fullName>
    </recommendedName>
</protein>
<evidence type="ECO:0000256" key="8">
    <source>
        <dbReference type="ARBA" id="ARBA00023285"/>
    </source>
</evidence>
<keyword evidence="8" id="KW-0170">Cobalt</keyword>
<dbReference type="PANTHER" id="PTHR43501:SF1">
    <property type="entry name" value="CYTOSOL NON-SPECIFIC DIPEPTIDASE"/>
    <property type="match status" value="1"/>
</dbReference>
<evidence type="ECO:0000256" key="7">
    <source>
        <dbReference type="ARBA" id="ARBA00023049"/>
    </source>
</evidence>
<dbReference type="SUPFAM" id="SSF53187">
    <property type="entry name" value="Zn-dependent exopeptidases"/>
    <property type="match status" value="1"/>
</dbReference>
<evidence type="ECO:0000256" key="6">
    <source>
        <dbReference type="ARBA" id="ARBA00022833"/>
    </source>
</evidence>
<dbReference type="GO" id="GO:0005829">
    <property type="term" value="C:cytosol"/>
    <property type="evidence" value="ECO:0007669"/>
    <property type="project" value="TreeGrafter"/>
</dbReference>
<dbReference type="FunFam" id="3.40.630.10:FF:000015">
    <property type="entry name" value="Aminoacyl-histidine dipeptidase PepD"/>
    <property type="match status" value="1"/>
</dbReference>
<accession>A0A382QQV4</accession>
<dbReference type="Gene3D" id="3.40.630.10">
    <property type="entry name" value="Zn peptidases"/>
    <property type="match status" value="1"/>
</dbReference>
<comment type="cofactor">
    <cofactor evidence="1">
        <name>Co(2+)</name>
        <dbReference type="ChEBI" id="CHEBI:48828"/>
    </cofactor>
</comment>
<dbReference type="GO" id="GO:0046872">
    <property type="term" value="F:metal ion binding"/>
    <property type="evidence" value="ECO:0007669"/>
    <property type="project" value="UniProtKB-KW"/>
</dbReference>
<evidence type="ECO:0000313" key="9">
    <source>
        <dbReference type="EMBL" id="SVC87904.1"/>
    </source>
</evidence>
<dbReference type="GO" id="GO:0006508">
    <property type="term" value="P:proteolysis"/>
    <property type="evidence" value="ECO:0007669"/>
    <property type="project" value="UniProtKB-KW"/>
</dbReference>
<evidence type="ECO:0008006" key="10">
    <source>
        <dbReference type="Google" id="ProtNLM"/>
    </source>
</evidence>
<gene>
    <name evidence="9" type="ORF">METZ01_LOCUS340758</name>
</gene>
<name>A0A382QQV4_9ZZZZ</name>
<evidence type="ECO:0000256" key="2">
    <source>
        <dbReference type="ARBA" id="ARBA00001947"/>
    </source>
</evidence>
<comment type="cofactor">
    <cofactor evidence="2">
        <name>Zn(2+)</name>
        <dbReference type="ChEBI" id="CHEBI:29105"/>
    </cofactor>
</comment>
<dbReference type="InterPro" id="IPR001160">
    <property type="entry name" value="Peptidase_M20C"/>
</dbReference>